<name>A0A5C1AI13_9BACT</name>
<dbReference type="KEGG" id="lrs:PX52LOC_05304"/>
<evidence type="ECO:0000313" key="3">
    <source>
        <dbReference type="EMBL" id="QEL18285.1"/>
    </source>
</evidence>
<dbReference type="AlphaFoldDB" id="A0A5C1AI13"/>
<proteinExistence type="predicted"/>
<evidence type="ECO:0000259" key="2">
    <source>
        <dbReference type="Pfam" id="PF22763"/>
    </source>
</evidence>
<accession>A0A5C1AI13</accession>
<dbReference type="Proteomes" id="UP000324974">
    <property type="component" value="Chromosome"/>
</dbReference>
<protein>
    <recommendedName>
        <fullName evidence="2">NrS-1 polymerase-like HBD domain-containing protein</fullName>
    </recommendedName>
</protein>
<evidence type="ECO:0000256" key="1">
    <source>
        <dbReference type="SAM" id="MobiDB-lite"/>
    </source>
</evidence>
<dbReference type="Pfam" id="PF22763">
    <property type="entry name" value="NrS1-1_pol-like_HBD"/>
    <property type="match status" value="1"/>
</dbReference>
<dbReference type="InterPro" id="IPR054468">
    <property type="entry name" value="NrSPol-like_HBD"/>
</dbReference>
<feature type="region of interest" description="Disordered" evidence="1">
    <location>
        <begin position="457"/>
        <end position="489"/>
    </location>
</feature>
<feature type="compositionally biased region" description="Basic residues" evidence="1">
    <location>
        <begin position="463"/>
        <end position="475"/>
    </location>
</feature>
<evidence type="ECO:0000313" key="4">
    <source>
        <dbReference type="Proteomes" id="UP000324974"/>
    </source>
</evidence>
<sequence length="604" mass="67824">MDCTPELYPVPTRPRHVSVRHYLQADRIPEQLASLHRYIGWRWDFEKRNSETGKPGKPPICPRRGCISNAHDPRSHVSMSQAIEACERFDLEGIGLSLTTELELVAIDLDGCRNPSTGEPTPEAAAILQIFRKTFAYVTPSEEGYRIICRGRLPEGYSHLHRAGGEVYATKQYIAVTGWLVEGHPSTVAECAGEMEEFARLYMVRDERKASSKQHASKSSTKAQANREIPDTLESATGLTRTDEDVLYFCLNQPTTGTRFRALWEGNCQSWYASPSQADQALCNLLYFASGGDAVQTERLFRQSKLGQRGKATARSDYIPRTVSAAAKYVRKVYTGAATVSRPRAAPPQGVTKPPQPTCDVKVCAKRRAKYNQVLVLMFNCRGDYSRKFSLSCRQVAEDTGIPYRTCARILKQIVVDGHFKQVRRGLWATGMASEYDLPEFVPASFQDASGGVAEVEAAPTHKTQKKHKDKKHGKKDPLPLEPLTLPPRNRIQEGERTSVWIKQEPGRPWICHCLQRSEKNAAGDWDHRRWISQVESETRFAAYRVIGWMLSTRGVGSMSIAGHPMLKDEDITTSLDERLRVELQRHADEPAVYEDVETSNPCG</sequence>
<keyword evidence="4" id="KW-1185">Reference proteome</keyword>
<gene>
    <name evidence="3" type="ORF">PX52LOC_05304</name>
</gene>
<organism evidence="3 4">
    <name type="scientific">Limnoglobus roseus</name>
    <dbReference type="NCBI Taxonomy" id="2598579"/>
    <lineage>
        <taxon>Bacteria</taxon>
        <taxon>Pseudomonadati</taxon>
        <taxon>Planctomycetota</taxon>
        <taxon>Planctomycetia</taxon>
        <taxon>Gemmatales</taxon>
        <taxon>Gemmataceae</taxon>
        <taxon>Limnoglobus</taxon>
    </lineage>
</organism>
<dbReference type="EMBL" id="CP042425">
    <property type="protein sequence ID" value="QEL18285.1"/>
    <property type="molecule type" value="Genomic_DNA"/>
</dbReference>
<reference evidence="4" key="1">
    <citation type="submission" date="2019-08" db="EMBL/GenBank/DDBJ databases">
        <title>Limnoglobus roseus gen. nov., sp. nov., a novel freshwater planctomycete with a giant genome from the family Gemmataceae.</title>
        <authorList>
            <person name="Kulichevskaya I.S."/>
            <person name="Naumoff D.G."/>
            <person name="Miroshnikov K."/>
            <person name="Ivanova A."/>
            <person name="Philippov D.A."/>
            <person name="Hakobyan A."/>
            <person name="Rijpstra I.C."/>
            <person name="Sinninghe Damste J.S."/>
            <person name="Liesack W."/>
            <person name="Dedysh S.N."/>
        </authorList>
    </citation>
    <scope>NUCLEOTIDE SEQUENCE [LARGE SCALE GENOMIC DNA]</scope>
    <source>
        <strain evidence="4">PX52</strain>
    </source>
</reference>
<feature type="domain" description="NrS-1 polymerase-like HBD" evidence="2">
    <location>
        <begin position="276"/>
        <end position="335"/>
    </location>
</feature>
<feature type="region of interest" description="Disordered" evidence="1">
    <location>
        <begin position="210"/>
        <end position="236"/>
    </location>
</feature>